<keyword evidence="1" id="KW-0472">Membrane</keyword>
<name>A0AA85KDK3_TRIRE</name>
<feature type="transmembrane region" description="Helical" evidence="1">
    <location>
        <begin position="155"/>
        <end position="173"/>
    </location>
</feature>
<reference evidence="2" key="1">
    <citation type="submission" date="2022-06" db="EMBL/GenBank/DDBJ databases">
        <authorList>
            <person name="Berger JAMES D."/>
            <person name="Berger JAMES D."/>
        </authorList>
    </citation>
    <scope>NUCLEOTIDE SEQUENCE [LARGE SCALE GENOMIC DNA]</scope>
</reference>
<organism evidence="2 3">
    <name type="scientific">Trichobilharzia regenti</name>
    <name type="common">Nasal bird schistosome</name>
    <dbReference type="NCBI Taxonomy" id="157069"/>
    <lineage>
        <taxon>Eukaryota</taxon>
        <taxon>Metazoa</taxon>
        <taxon>Spiralia</taxon>
        <taxon>Lophotrochozoa</taxon>
        <taxon>Platyhelminthes</taxon>
        <taxon>Trematoda</taxon>
        <taxon>Digenea</taxon>
        <taxon>Strigeidida</taxon>
        <taxon>Schistosomatoidea</taxon>
        <taxon>Schistosomatidae</taxon>
        <taxon>Trichobilharzia</taxon>
    </lineage>
</organism>
<keyword evidence="1" id="KW-0812">Transmembrane</keyword>
<evidence type="ECO:0000313" key="3">
    <source>
        <dbReference type="WBParaSite" id="TREG1_78710.4"/>
    </source>
</evidence>
<dbReference type="WBParaSite" id="TREG1_78710.4">
    <property type="protein sequence ID" value="TREG1_78710.4"/>
    <property type="gene ID" value="TREG1_78710"/>
</dbReference>
<evidence type="ECO:0000313" key="2">
    <source>
        <dbReference type="Proteomes" id="UP000050795"/>
    </source>
</evidence>
<reference evidence="3" key="2">
    <citation type="submission" date="2023-11" db="UniProtKB">
        <authorList>
            <consortium name="WormBaseParasite"/>
        </authorList>
    </citation>
    <scope>IDENTIFICATION</scope>
</reference>
<sequence length="261" mass="29146">MLIIDNDSNKSSFRKTEESLSATNEESSVINYHRRIQKNFIDISKYDKRVGRVMSLLVNCVTILGDCVLCRAHYNCSNHRYSSTLLWIVRLESGVHLIMTMVFCVLAIASGYLVVISTYFREKLITALITLLIYGICCSVCLSIFFTGATLLDVILGWVASVVICACGVFLGAMIKKDLTEKFDIFLVVCVVIFILTGIAMVILIADKIIRVSVMVGQLIFKSGHLHIRDDWSLGVLGVFTLVITAFVIAEVAIYCFRIMT</sequence>
<evidence type="ECO:0000256" key="1">
    <source>
        <dbReference type="SAM" id="Phobius"/>
    </source>
</evidence>
<feature type="transmembrane region" description="Helical" evidence="1">
    <location>
        <begin position="185"/>
        <end position="206"/>
    </location>
</feature>
<keyword evidence="1" id="KW-1133">Transmembrane helix</keyword>
<dbReference type="AlphaFoldDB" id="A0AA85KDK3"/>
<protein>
    <submittedName>
        <fullName evidence="3">Uncharacterized protein</fullName>
    </submittedName>
</protein>
<feature type="transmembrane region" description="Helical" evidence="1">
    <location>
        <begin position="127"/>
        <end position="149"/>
    </location>
</feature>
<feature type="transmembrane region" description="Helical" evidence="1">
    <location>
        <begin position="53"/>
        <end position="74"/>
    </location>
</feature>
<dbReference type="Proteomes" id="UP000050795">
    <property type="component" value="Unassembled WGS sequence"/>
</dbReference>
<proteinExistence type="predicted"/>
<feature type="transmembrane region" description="Helical" evidence="1">
    <location>
        <begin position="232"/>
        <end position="257"/>
    </location>
</feature>
<accession>A0AA85KDK3</accession>
<feature type="transmembrane region" description="Helical" evidence="1">
    <location>
        <begin position="94"/>
        <end position="115"/>
    </location>
</feature>
<keyword evidence="2" id="KW-1185">Reference proteome</keyword>